<protein>
    <submittedName>
        <fullName evidence="2">Uncharacterized protein</fullName>
    </submittedName>
</protein>
<name>F8GVB9_CUPNN</name>
<dbReference type="GO" id="GO:0015074">
    <property type="term" value="P:DNA integration"/>
    <property type="evidence" value="ECO:0007669"/>
    <property type="project" value="InterPro"/>
</dbReference>
<keyword evidence="2" id="KW-0614">Plasmid</keyword>
<gene>
    <name evidence="2" type="ordered locus">CNE_BB1p12180</name>
</gene>
<keyword evidence="1" id="KW-0233">DNA recombination</keyword>
<geneLocation type="plasmid" evidence="2 3">
    <name>pBB1</name>
</geneLocation>
<evidence type="ECO:0000313" key="2">
    <source>
        <dbReference type="EMBL" id="AEI82619.1"/>
    </source>
</evidence>
<dbReference type="HOGENOM" id="CLU_466837_0_0_4"/>
<evidence type="ECO:0000313" key="3">
    <source>
        <dbReference type="Proteomes" id="UP000006798"/>
    </source>
</evidence>
<sequence>MRPQLVHRVSGQQLLVSGPEGHRPRSLFDFGSLGFEPSVAKALIRGFIALQGHNIIETQRLVWRDIRCFAAALGRKVSLRPLPATCIRDLKRWLEKSHYCPKTAQGCMNSVCRLLRWCARNSKNIVDSKAALLPSQFLRTNVRPRETKGEAEIKAILRCCYTDIERAEARLARTDLLRAGSTDGPEAEQLRQVIQELLDIGNGEIPSRARILSVPLGSSVLARIDALGGLTYFNCCLYPTVGDIFPFYLAILIQTSANPQALRLLKRTCIEPHAVRADLECIVWEKPRAGSEQRVDFPMGRTWSAPNLIRRVCAMNQRLISTVRPGEEVLVFLARGNKGKTGVPSWQTIHRCLVAFRERHGLAYFQLRDLRRAGAQLHHVAGRSIRAAKMRLNHASEITTQGYTPASDLREVHEQTILKFQGALVRESRRRDRAHEAQPFGRRDLESDPMETVFGFGCKDPFAGLAPGSEPGRMCLQFFRCATCPGALIPVDDIGVVARLLSASEALMQARQRSLREGWTMRFEVVYGPVQAIIDREILPILGEAVVERARQLVDTNRLPWIE</sequence>
<dbReference type="EMBL" id="CP002879">
    <property type="protein sequence ID" value="AEI82619.1"/>
    <property type="molecule type" value="Genomic_DNA"/>
</dbReference>
<dbReference type="AlphaFoldDB" id="F8GVB9"/>
<dbReference type="SUPFAM" id="SSF56349">
    <property type="entry name" value="DNA breaking-rejoining enzymes"/>
    <property type="match status" value="1"/>
</dbReference>
<dbReference type="InterPro" id="IPR013762">
    <property type="entry name" value="Integrase-like_cat_sf"/>
</dbReference>
<reference evidence="2 3" key="1">
    <citation type="journal article" date="2011" name="J. Bacteriol.">
        <title>Complete genome sequence of the type strain Cupriavidus necator N-1.</title>
        <authorList>
            <person name="Poehlein A."/>
            <person name="Kusian B."/>
            <person name="Friedrich B."/>
            <person name="Daniel R."/>
            <person name="Bowien B."/>
        </authorList>
    </citation>
    <scope>NUCLEOTIDE SEQUENCE [LARGE SCALE GENOMIC DNA]</scope>
    <source>
        <strain evidence="3">ATCC 43291 / DSM 13513 / CCUG 52238 / LMG 8453 / N-1</strain>
        <plasmid evidence="2 3">pBB1</plasmid>
    </source>
</reference>
<dbReference type="Gene3D" id="1.10.443.10">
    <property type="entry name" value="Intergrase catalytic core"/>
    <property type="match status" value="1"/>
</dbReference>
<dbReference type="KEGG" id="cnc:CNE_BB1p12180"/>
<dbReference type="Proteomes" id="UP000006798">
    <property type="component" value="Plasmid pBB1"/>
</dbReference>
<organism evidence="2 3">
    <name type="scientific">Cupriavidus necator (strain ATCC 43291 / DSM 13513 / CCUG 52238 / LMG 8453 / N-1)</name>
    <name type="common">Ralstonia eutropha</name>
    <dbReference type="NCBI Taxonomy" id="1042878"/>
    <lineage>
        <taxon>Bacteria</taxon>
        <taxon>Pseudomonadati</taxon>
        <taxon>Pseudomonadota</taxon>
        <taxon>Betaproteobacteria</taxon>
        <taxon>Burkholderiales</taxon>
        <taxon>Burkholderiaceae</taxon>
        <taxon>Cupriavidus</taxon>
    </lineage>
</organism>
<accession>F8GVB9</accession>
<proteinExistence type="predicted"/>
<dbReference type="InterPro" id="IPR011010">
    <property type="entry name" value="DNA_brk_join_enz"/>
</dbReference>
<dbReference type="GO" id="GO:0003677">
    <property type="term" value="F:DNA binding"/>
    <property type="evidence" value="ECO:0007669"/>
    <property type="project" value="InterPro"/>
</dbReference>
<dbReference type="GO" id="GO:0006310">
    <property type="term" value="P:DNA recombination"/>
    <property type="evidence" value="ECO:0007669"/>
    <property type="project" value="UniProtKB-KW"/>
</dbReference>
<evidence type="ECO:0000256" key="1">
    <source>
        <dbReference type="ARBA" id="ARBA00023172"/>
    </source>
</evidence>